<dbReference type="EMBL" id="CP030862">
    <property type="protein sequence ID" value="AXE23342.1"/>
    <property type="molecule type" value="Genomic_DNA"/>
</dbReference>
<gene>
    <name evidence="2" type="ORF">C0216_07610</name>
</gene>
<evidence type="ECO:0000313" key="2">
    <source>
        <dbReference type="EMBL" id="AXE23342.1"/>
    </source>
</evidence>
<dbReference type="PANTHER" id="PTHR43422">
    <property type="entry name" value="THIAMINE THIAZOLE SYNTHASE"/>
    <property type="match status" value="1"/>
</dbReference>
<evidence type="ECO:0000256" key="1">
    <source>
        <dbReference type="SAM" id="MobiDB-lite"/>
    </source>
</evidence>
<dbReference type="RefSeq" id="WP_114054524.1">
    <property type="nucleotide sequence ID" value="NZ_CP030862.1"/>
</dbReference>
<dbReference type="Gene3D" id="3.50.50.60">
    <property type="entry name" value="FAD/NAD(P)-binding domain"/>
    <property type="match status" value="1"/>
</dbReference>
<keyword evidence="3" id="KW-1185">Reference proteome</keyword>
<reference evidence="2 3" key="1">
    <citation type="submission" date="2018-01" db="EMBL/GenBank/DDBJ databases">
        <title>Draft genome Sequence of streptomyces globosus LZH-48.</title>
        <authorList>
            <person name="Ran K."/>
            <person name="Li Z."/>
            <person name="Wei S."/>
            <person name="Dong R."/>
        </authorList>
    </citation>
    <scope>NUCLEOTIDE SEQUENCE [LARGE SCALE GENOMIC DNA]</scope>
    <source>
        <strain evidence="2 3">LZH-48</strain>
    </source>
</reference>
<dbReference type="Proteomes" id="UP000252004">
    <property type="component" value="Chromosome"/>
</dbReference>
<sequence>MAAIVIAGGGTAGLATALALGRRGHRVRVLERGGPPPDGPAVESALRWRRPGVPQAVHDHILNALGVRMLRRHAPDVLGSLLAHGARLLDLTAAAPGGPAGPGEEELVTLVARRSLLDVVLHRAAAAAPGVSFSHRTAAAGLLTAPAGPSGHRVAGVVADSGERIPARLVVDATGRRSASRSWLAAAGLPVADDLSGPSRLHAYGRFYRLRRPCGPLPGPLNRGNAAGGIWGHYSAVLHPADNDVFAITLGALPGDPALAALRGAGAFTAACRLSPYLAPWVEEDAAQPLGPVRATGMPPNVLRGTATDRQRPVRGLLQVGDAACTTDPMFGRGLSLALAHAFGLAGLVDGRPEPDDRLARDAAGLAAGLLRPWFDKGVHDSRLRVRQWREATGAAAGPEPAGPPEPPAPPVPARLWAAATAAAAADRAVWRGLTRIQTSLATPAEVFADPAFLDRVRAADTARPGAAAPDGPRPPTPAELRHALTAREGG</sequence>
<dbReference type="PANTHER" id="PTHR43422:SF3">
    <property type="entry name" value="THIAMINE THIAZOLE SYNTHASE"/>
    <property type="match status" value="1"/>
</dbReference>
<organism evidence="2 3">
    <name type="scientific">Streptomyces globosus</name>
    <dbReference type="NCBI Taxonomy" id="68209"/>
    <lineage>
        <taxon>Bacteria</taxon>
        <taxon>Bacillati</taxon>
        <taxon>Actinomycetota</taxon>
        <taxon>Actinomycetes</taxon>
        <taxon>Kitasatosporales</taxon>
        <taxon>Streptomycetaceae</taxon>
        <taxon>Streptomyces</taxon>
    </lineage>
</organism>
<proteinExistence type="predicted"/>
<protein>
    <recommendedName>
        <fullName evidence="4">FAD-dependent oxidoreductase</fullName>
    </recommendedName>
</protein>
<feature type="compositionally biased region" description="Low complexity" evidence="1">
    <location>
        <begin position="462"/>
        <end position="471"/>
    </location>
</feature>
<name>A0A344TXH1_9ACTN</name>
<feature type="region of interest" description="Disordered" evidence="1">
    <location>
        <begin position="393"/>
        <end position="413"/>
    </location>
</feature>
<evidence type="ECO:0008006" key="4">
    <source>
        <dbReference type="Google" id="ProtNLM"/>
    </source>
</evidence>
<dbReference type="InterPro" id="IPR036188">
    <property type="entry name" value="FAD/NAD-bd_sf"/>
</dbReference>
<dbReference type="PRINTS" id="PR00420">
    <property type="entry name" value="RNGMNOXGNASE"/>
</dbReference>
<feature type="compositionally biased region" description="Pro residues" evidence="1">
    <location>
        <begin position="401"/>
        <end position="413"/>
    </location>
</feature>
<accession>A0A344TXH1</accession>
<dbReference type="OrthoDB" id="9790035at2"/>
<dbReference type="KEGG" id="sgz:C0216_07610"/>
<dbReference type="AlphaFoldDB" id="A0A344TXH1"/>
<feature type="region of interest" description="Disordered" evidence="1">
    <location>
        <begin position="459"/>
        <end position="491"/>
    </location>
</feature>
<dbReference type="SUPFAM" id="SSF51905">
    <property type="entry name" value="FAD/NAD(P)-binding domain"/>
    <property type="match status" value="1"/>
</dbReference>
<evidence type="ECO:0000313" key="3">
    <source>
        <dbReference type="Proteomes" id="UP000252004"/>
    </source>
</evidence>